<dbReference type="EMBL" id="CACVKT020002715">
    <property type="protein sequence ID" value="CAC5379436.1"/>
    <property type="molecule type" value="Genomic_DNA"/>
</dbReference>
<dbReference type="OrthoDB" id="6082037at2759"/>
<dbReference type="InterPro" id="IPR001304">
    <property type="entry name" value="C-type_lectin-like"/>
</dbReference>
<dbReference type="AlphaFoldDB" id="A0A6J8B7D8"/>
<dbReference type="InterPro" id="IPR016187">
    <property type="entry name" value="CTDL_fold"/>
</dbReference>
<dbReference type="Pfam" id="PF00059">
    <property type="entry name" value="Lectin_C"/>
    <property type="match status" value="1"/>
</dbReference>
<dbReference type="CDD" id="cd00037">
    <property type="entry name" value="CLECT"/>
    <property type="match status" value="1"/>
</dbReference>
<reference evidence="2 3" key="1">
    <citation type="submission" date="2020-06" db="EMBL/GenBank/DDBJ databases">
        <authorList>
            <person name="Li R."/>
            <person name="Bekaert M."/>
        </authorList>
    </citation>
    <scope>NUCLEOTIDE SEQUENCE [LARGE SCALE GENOMIC DNA]</scope>
    <source>
        <strain evidence="3">wild</strain>
    </source>
</reference>
<dbReference type="Proteomes" id="UP000507470">
    <property type="component" value="Unassembled WGS sequence"/>
</dbReference>
<dbReference type="SUPFAM" id="SSF56436">
    <property type="entry name" value="C-type lectin-like"/>
    <property type="match status" value="1"/>
</dbReference>
<evidence type="ECO:0000259" key="1">
    <source>
        <dbReference type="PROSITE" id="PS50041"/>
    </source>
</evidence>
<evidence type="ECO:0000313" key="2">
    <source>
        <dbReference type="EMBL" id="CAC5379436.1"/>
    </source>
</evidence>
<sequence>MLRPNTKCNDANCYVTHSFICKLSLTDKCGNGNRSLYNGSCYLFNPPDDTKLSCTAARQLCLQKGVDSISICSDNELSFVLSRAFRLSTSVKWIGLNDLSVIGKYKWLDGTVRKHLTWACREPNNDRHYCVHFGRLSNMYDADEQSMGTFTRKFCEYCFTSIFYLYMARDS</sequence>
<evidence type="ECO:0000313" key="3">
    <source>
        <dbReference type="Proteomes" id="UP000507470"/>
    </source>
</evidence>
<feature type="domain" description="C-type lectin" evidence="1">
    <location>
        <begin position="37"/>
        <end position="156"/>
    </location>
</feature>
<proteinExistence type="predicted"/>
<organism evidence="2 3">
    <name type="scientific">Mytilus coruscus</name>
    <name type="common">Sea mussel</name>
    <dbReference type="NCBI Taxonomy" id="42192"/>
    <lineage>
        <taxon>Eukaryota</taxon>
        <taxon>Metazoa</taxon>
        <taxon>Spiralia</taxon>
        <taxon>Lophotrochozoa</taxon>
        <taxon>Mollusca</taxon>
        <taxon>Bivalvia</taxon>
        <taxon>Autobranchia</taxon>
        <taxon>Pteriomorphia</taxon>
        <taxon>Mytilida</taxon>
        <taxon>Mytiloidea</taxon>
        <taxon>Mytilidae</taxon>
        <taxon>Mytilinae</taxon>
        <taxon>Mytilus</taxon>
    </lineage>
</organism>
<name>A0A6J8B7D8_MYTCO</name>
<dbReference type="InterPro" id="IPR016186">
    <property type="entry name" value="C-type_lectin-like/link_sf"/>
</dbReference>
<protein>
    <submittedName>
        <fullName evidence="2">MRC</fullName>
    </submittedName>
</protein>
<dbReference type="SMART" id="SM00034">
    <property type="entry name" value="CLECT"/>
    <property type="match status" value="1"/>
</dbReference>
<dbReference type="PROSITE" id="PS50041">
    <property type="entry name" value="C_TYPE_LECTIN_2"/>
    <property type="match status" value="1"/>
</dbReference>
<keyword evidence="3" id="KW-1185">Reference proteome</keyword>
<dbReference type="Gene3D" id="3.10.100.10">
    <property type="entry name" value="Mannose-Binding Protein A, subunit A"/>
    <property type="match status" value="1"/>
</dbReference>
<dbReference type="PANTHER" id="PTHR22803">
    <property type="entry name" value="MANNOSE, PHOSPHOLIPASE, LECTIN RECEPTOR RELATED"/>
    <property type="match status" value="1"/>
</dbReference>
<accession>A0A6J8B7D8</accession>
<dbReference type="InterPro" id="IPR050111">
    <property type="entry name" value="C-type_lectin/snaclec_domain"/>
</dbReference>
<gene>
    <name evidence="2" type="ORF">MCOR_15505</name>
</gene>